<proteinExistence type="predicted"/>
<name>M1DF24_SOLTU</name>
<dbReference type="InParanoid" id="M1DF24"/>
<reference evidence="1" key="2">
    <citation type="submission" date="2015-06" db="UniProtKB">
        <authorList>
            <consortium name="EnsemblPlants"/>
        </authorList>
    </citation>
    <scope>IDENTIFICATION</scope>
    <source>
        <strain evidence="1">DM1-3 516 R44</strain>
    </source>
</reference>
<dbReference type="Proteomes" id="UP000011115">
    <property type="component" value="Unassembled WGS sequence"/>
</dbReference>
<dbReference type="EnsemblPlants" id="PGSC0003DMT400088014">
    <property type="protein sequence ID" value="PGSC0003DMT400088014"/>
    <property type="gene ID" value="PGSC0003DMG400037585"/>
</dbReference>
<evidence type="ECO:0000313" key="1">
    <source>
        <dbReference type="EnsemblPlants" id="PGSC0003DMT400088014"/>
    </source>
</evidence>
<sequence>MLQSFEMETWEAHELQSLRAFIGVSELESLTLGELSSIGNKKSRLKRDHRLRFKNLKHGARRR</sequence>
<dbReference type="HOGENOM" id="CLU_2890206_0_0_1"/>
<evidence type="ECO:0000313" key="2">
    <source>
        <dbReference type="Proteomes" id="UP000011115"/>
    </source>
</evidence>
<dbReference type="AlphaFoldDB" id="M1DF24"/>
<accession>M1DF24</accession>
<dbReference type="Gramene" id="PGSC0003DMT400088014">
    <property type="protein sequence ID" value="PGSC0003DMT400088014"/>
    <property type="gene ID" value="PGSC0003DMG400037585"/>
</dbReference>
<reference evidence="2" key="1">
    <citation type="journal article" date="2011" name="Nature">
        <title>Genome sequence and analysis of the tuber crop potato.</title>
        <authorList>
            <consortium name="The Potato Genome Sequencing Consortium"/>
        </authorList>
    </citation>
    <scope>NUCLEOTIDE SEQUENCE [LARGE SCALE GENOMIC DNA]</scope>
    <source>
        <strain evidence="2">cv. DM1-3 516 R44</strain>
    </source>
</reference>
<protein>
    <submittedName>
        <fullName evidence="1">Uncharacterized protein</fullName>
    </submittedName>
</protein>
<keyword evidence="2" id="KW-1185">Reference proteome</keyword>
<organism evidence="1 2">
    <name type="scientific">Solanum tuberosum</name>
    <name type="common">Potato</name>
    <dbReference type="NCBI Taxonomy" id="4113"/>
    <lineage>
        <taxon>Eukaryota</taxon>
        <taxon>Viridiplantae</taxon>
        <taxon>Streptophyta</taxon>
        <taxon>Embryophyta</taxon>
        <taxon>Tracheophyta</taxon>
        <taxon>Spermatophyta</taxon>
        <taxon>Magnoliopsida</taxon>
        <taxon>eudicotyledons</taxon>
        <taxon>Gunneridae</taxon>
        <taxon>Pentapetalae</taxon>
        <taxon>asterids</taxon>
        <taxon>lamiids</taxon>
        <taxon>Solanales</taxon>
        <taxon>Solanaceae</taxon>
        <taxon>Solanoideae</taxon>
        <taxon>Solaneae</taxon>
        <taxon>Solanum</taxon>
    </lineage>
</organism>
<dbReference type="PaxDb" id="4113-PGSC0003DMT400088014"/>